<dbReference type="PANTHER" id="PTHR35564">
    <property type="match status" value="1"/>
</dbReference>
<organism evidence="1 2">
    <name type="scientific">Bradyrhizobium retamae</name>
    <dbReference type="NCBI Taxonomy" id="1300035"/>
    <lineage>
        <taxon>Bacteria</taxon>
        <taxon>Pseudomonadati</taxon>
        <taxon>Pseudomonadota</taxon>
        <taxon>Alphaproteobacteria</taxon>
        <taxon>Hyphomicrobiales</taxon>
        <taxon>Nitrobacteraceae</taxon>
        <taxon>Bradyrhizobium</taxon>
    </lineage>
</organism>
<reference evidence="1 2" key="1">
    <citation type="submission" date="2014-03" db="EMBL/GenBank/DDBJ databases">
        <title>Bradyrhizobium valentinum sp. nov., isolated from effective nodules of Lupinus mariae-josephae, a lupine endemic of basic-lime soils in Eastern Spain.</title>
        <authorList>
            <person name="Duran D."/>
            <person name="Rey L."/>
            <person name="Navarro A."/>
            <person name="Busquets A."/>
            <person name="Imperial J."/>
            <person name="Ruiz-Argueso T."/>
        </authorList>
    </citation>
    <scope>NUCLEOTIDE SEQUENCE [LARGE SCALE GENOMIC DNA]</scope>
    <source>
        <strain evidence="1 2">Ro19</strain>
    </source>
</reference>
<accession>A0A0R3MH96</accession>
<dbReference type="AlphaFoldDB" id="A0A0R3MH96"/>
<dbReference type="InterPro" id="IPR010732">
    <property type="entry name" value="T6SS_TssG-like"/>
</dbReference>
<dbReference type="OrthoDB" id="1523296at2"/>
<evidence type="ECO:0000313" key="2">
    <source>
        <dbReference type="Proteomes" id="UP000052023"/>
    </source>
</evidence>
<proteinExistence type="predicted"/>
<dbReference type="RefSeq" id="WP_057846634.1">
    <property type="nucleotide sequence ID" value="NZ_LLYA01000184.1"/>
</dbReference>
<dbReference type="PANTHER" id="PTHR35564:SF3">
    <property type="entry name" value="TYPE VI SECRETION SYSTEM BASEPLATE SUBUNIT TSSG"/>
    <property type="match status" value="1"/>
</dbReference>
<sequence>MASENRIDHPVLTAPDERDELSACGFFSLAALLERRFSDVPPIGSTDDPRREAVRFRAAPTLGFPAEEIAEVRQIKAAGERVEVTVNFLGLHGPSSPLPAFYTERVMHADGMGSLGDFFDFFNHRLISLLLRIWRYYRHHLRFEEGATDAISVLIGALFGLMPGENTANEREWRARLLPHAGVLALCSRSAKLLAGAISSHLNISARVEEFIWREIDIPVEAQWRLGRPGLELGVDTLAGETMPDVVGKFRLCLGPVNQQQFRSLLPSCETHAILCRLINVILREPLAWDLQLELAPGQTPEWILGEGELGWTTWIDPPKGTGSFVLL</sequence>
<name>A0A0R3MH96_9BRAD</name>
<comment type="caution">
    <text evidence="1">The sequence shown here is derived from an EMBL/GenBank/DDBJ whole genome shotgun (WGS) entry which is preliminary data.</text>
</comment>
<keyword evidence="2" id="KW-1185">Reference proteome</keyword>
<dbReference type="Proteomes" id="UP000052023">
    <property type="component" value="Unassembled WGS sequence"/>
</dbReference>
<gene>
    <name evidence="1" type="ORF">CQ13_33450</name>
</gene>
<dbReference type="Pfam" id="PF06996">
    <property type="entry name" value="T6SS_TssG"/>
    <property type="match status" value="1"/>
</dbReference>
<protein>
    <recommendedName>
        <fullName evidence="3">Type VI secretion protein</fullName>
    </recommendedName>
</protein>
<dbReference type="EMBL" id="LLYA01000184">
    <property type="protein sequence ID" value="KRR19666.1"/>
    <property type="molecule type" value="Genomic_DNA"/>
</dbReference>
<evidence type="ECO:0000313" key="1">
    <source>
        <dbReference type="EMBL" id="KRR19666.1"/>
    </source>
</evidence>
<dbReference type="NCBIfam" id="TIGR03347">
    <property type="entry name" value="VI_chp_1"/>
    <property type="match status" value="1"/>
</dbReference>
<evidence type="ECO:0008006" key="3">
    <source>
        <dbReference type="Google" id="ProtNLM"/>
    </source>
</evidence>